<protein>
    <recommendedName>
        <fullName evidence="2">histidine kinase</fullName>
        <ecNumber evidence="2">2.7.13.3</ecNumber>
    </recommendedName>
</protein>
<sequence length="202" mass="23298">MTNFNETKNLLENSNFYYVIIAGMDSNYSYVNSHYASAFGYISENMVGKPYYITMHPDDRKVCEETSIKCFQNPDKSFPATIRKHDGKGGYIITQWEYRAIFNDQNEPDGVFCMGYDITEYVRANENLQVAKSEIEEKKTILEQIGWEQSHVIRRPVANIIGLVNILNKMDLDQNMSNICEMLTDSADQLDEAINTIVRKTE</sequence>
<dbReference type="Pfam" id="PF08448">
    <property type="entry name" value="PAS_4"/>
    <property type="match status" value="1"/>
</dbReference>
<dbReference type="PANTHER" id="PTHR43304">
    <property type="entry name" value="PHYTOCHROME-LIKE PROTEIN CPH1"/>
    <property type="match status" value="1"/>
</dbReference>
<dbReference type="InterPro" id="IPR000014">
    <property type="entry name" value="PAS"/>
</dbReference>
<dbReference type="Proteomes" id="UP000462014">
    <property type="component" value="Unassembled WGS sequence"/>
</dbReference>
<keyword evidence="6" id="KW-0175">Coiled coil</keyword>
<dbReference type="SUPFAM" id="SSF55785">
    <property type="entry name" value="PYP-like sensor domain (PAS domain)"/>
    <property type="match status" value="1"/>
</dbReference>
<dbReference type="Gene3D" id="1.10.287.130">
    <property type="match status" value="1"/>
</dbReference>
<dbReference type="SUPFAM" id="SSF47384">
    <property type="entry name" value="Homodimeric domain of signal transducing histidine kinase"/>
    <property type="match status" value="1"/>
</dbReference>
<dbReference type="InterPro" id="IPR035965">
    <property type="entry name" value="PAS-like_dom_sf"/>
</dbReference>
<comment type="caution">
    <text evidence="9">The sequence shown here is derived from an EMBL/GenBank/DDBJ whole genome shotgun (WGS) entry which is preliminary data.</text>
</comment>
<accession>A0A7K1SVI6</accession>
<dbReference type="SMART" id="SM00091">
    <property type="entry name" value="PAS"/>
    <property type="match status" value="1"/>
</dbReference>
<dbReference type="AlphaFoldDB" id="A0A7K1SVI6"/>
<evidence type="ECO:0000256" key="2">
    <source>
        <dbReference type="ARBA" id="ARBA00012438"/>
    </source>
</evidence>
<dbReference type="NCBIfam" id="TIGR00229">
    <property type="entry name" value="sensory_box"/>
    <property type="match status" value="1"/>
</dbReference>
<comment type="catalytic activity">
    <reaction evidence="1">
        <text>ATP + protein L-histidine = ADP + protein N-phospho-L-histidine.</text>
        <dbReference type="EC" id="2.7.13.3"/>
    </reaction>
</comment>
<dbReference type="InterPro" id="IPR000700">
    <property type="entry name" value="PAS-assoc_C"/>
</dbReference>
<proteinExistence type="predicted"/>
<feature type="coiled-coil region" evidence="6">
    <location>
        <begin position="118"/>
        <end position="145"/>
    </location>
</feature>
<reference evidence="9 10" key="1">
    <citation type="submission" date="2019-12" db="EMBL/GenBank/DDBJ databases">
        <title>Mucilaginibacter sp. HMF7410 genome sequencing and assembly.</title>
        <authorList>
            <person name="Kang H."/>
            <person name="Cha I."/>
            <person name="Kim H."/>
            <person name="Joh K."/>
        </authorList>
    </citation>
    <scope>NUCLEOTIDE SEQUENCE [LARGE SCALE GENOMIC DNA]</scope>
    <source>
        <strain evidence="9 10">HMF7410</strain>
    </source>
</reference>
<dbReference type="InterPro" id="IPR052162">
    <property type="entry name" value="Sensor_kinase/Photoreceptor"/>
</dbReference>
<evidence type="ECO:0000259" key="7">
    <source>
        <dbReference type="PROSITE" id="PS50112"/>
    </source>
</evidence>
<dbReference type="InterPro" id="IPR036097">
    <property type="entry name" value="HisK_dim/P_sf"/>
</dbReference>
<dbReference type="PROSITE" id="PS50113">
    <property type="entry name" value="PAC"/>
    <property type="match status" value="1"/>
</dbReference>
<keyword evidence="4" id="KW-0808">Transferase</keyword>
<dbReference type="CDD" id="cd00130">
    <property type="entry name" value="PAS"/>
    <property type="match status" value="1"/>
</dbReference>
<keyword evidence="10" id="KW-1185">Reference proteome</keyword>
<keyword evidence="3" id="KW-0597">Phosphoprotein</keyword>
<evidence type="ECO:0000256" key="5">
    <source>
        <dbReference type="ARBA" id="ARBA00022777"/>
    </source>
</evidence>
<evidence type="ECO:0000259" key="8">
    <source>
        <dbReference type="PROSITE" id="PS50113"/>
    </source>
</evidence>
<feature type="domain" description="PAS" evidence="7">
    <location>
        <begin position="3"/>
        <end position="60"/>
    </location>
</feature>
<gene>
    <name evidence="9" type="ORF">GO621_07275</name>
</gene>
<dbReference type="GO" id="GO:0000155">
    <property type="term" value="F:phosphorelay sensor kinase activity"/>
    <property type="evidence" value="ECO:0007669"/>
    <property type="project" value="InterPro"/>
</dbReference>
<dbReference type="EMBL" id="WPIK01000005">
    <property type="protein sequence ID" value="MVN21335.1"/>
    <property type="molecule type" value="Genomic_DNA"/>
</dbReference>
<dbReference type="PANTHER" id="PTHR43304:SF1">
    <property type="entry name" value="PAC DOMAIN-CONTAINING PROTEIN"/>
    <property type="match status" value="1"/>
</dbReference>
<keyword evidence="5" id="KW-0418">Kinase</keyword>
<evidence type="ECO:0000313" key="10">
    <source>
        <dbReference type="Proteomes" id="UP000462014"/>
    </source>
</evidence>
<dbReference type="RefSeq" id="WP_157565576.1">
    <property type="nucleotide sequence ID" value="NZ_WPIK01000005.1"/>
</dbReference>
<dbReference type="PROSITE" id="PS50112">
    <property type="entry name" value="PAS"/>
    <property type="match status" value="1"/>
</dbReference>
<dbReference type="EC" id="2.7.13.3" evidence="2"/>
<evidence type="ECO:0000256" key="1">
    <source>
        <dbReference type="ARBA" id="ARBA00000085"/>
    </source>
</evidence>
<evidence type="ECO:0000313" key="9">
    <source>
        <dbReference type="EMBL" id="MVN21335.1"/>
    </source>
</evidence>
<organism evidence="9 10">
    <name type="scientific">Mucilaginibacter arboris</name>
    <dbReference type="NCBI Taxonomy" id="2682090"/>
    <lineage>
        <taxon>Bacteria</taxon>
        <taxon>Pseudomonadati</taxon>
        <taxon>Bacteroidota</taxon>
        <taxon>Sphingobacteriia</taxon>
        <taxon>Sphingobacteriales</taxon>
        <taxon>Sphingobacteriaceae</taxon>
        <taxon>Mucilaginibacter</taxon>
    </lineage>
</organism>
<dbReference type="InterPro" id="IPR013656">
    <property type="entry name" value="PAS_4"/>
</dbReference>
<evidence type="ECO:0000256" key="4">
    <source>
        <dbReference type="ARBA" id="ARBA00022679"/>
    </source>
</evidence>
<evidence type="ECO:0000256" key="6">
    <source>
        <dbReference type="SAM" id="Coils"/>
    </source>
</evidence>
<dbReference type="Gene3D" id="3.30.450.20">
    <property type="entry name" value="PAS domain"/>
    <property type="match status" value="1"/>
</dbReference>
<name>A0A7K1SVI6_9SPHI</name>
<feature type="domain" description="PAC" evidence="8">
    <location>
        <begin position="76"/>
        <end position="130"/>
    </location>
</feature>
<evidence type="ECO:0000256" key="3">
    <source>
        <dbReference type="ARBA" id="ARBA00022553"/>
    </source>
</evidence>